<evidence type="ECO:0000256" key="3">
    <source>
        <dbReference type="ARBA" id="ARBA00023125"/>
    </source>
</evidence>
<dbReference type="InterPro" id="IPR036390">
    <property type="entry name" value="WH_DNA-bd_sf"/>
</dbReference>
<name>A0ABW4KCY1_9BACI</name>
<comment type="similarity">
    <text evidence="1">Belongs to the LysR transcriptional regulatory family.</text>
</comment>
<evidence type="ECO:0000256" key="4">
    <source>
        <dbReference type="ARBA" id="ARBA00023163"/>
    </source>
</evidence>
<evidence type="ECO:0000256" key="1">
    <source>
        <dbReference type="ARBA" id="ARBA00009437"/>
    </source>
</evidence>
<dbReference type="Proteomes" id="UP001597301">
    <property type="component" value="Unassembled WGS sequence"/>
</dbReference>
<keyword evidence="4" id="KW-0804">Transcription</keyword>
<evidence type="ECO:0000313" key="7">
    <source>
        <dbReference type="Proteomes" id="UP001597301"/>
    </source>
</evidence>
<reference evidence="7" key="1">
    <citation type="journal article" date="2019" name="Int. J. Syst. Evol. Microbiol.">
        <title>The Global Catalogue of Microorganisms (GCM) 10K type strain sequencing project: providing services to taxonomists for standard genome sequencing and annotation.</title>
        <authorList>
            <consortium name="The Broad Institute Genomics Platform"/>
            <consortium name="The Broad Institute Genome Sequencing Center for Infectious Disease"/>
            <person name="Wu L."/>
            <person name="Ma J."/>
        </authorList>
    </citation>
    <scope>NUCLEOTIDE SEQUENCE [LARGE SCALE GENOMIC DNA]</scope>
    <source>
        <strain evidence="7">CGMCC 1.12295</strain>
    </source>
</reference>
<dbReference type="PANTHER" id="PTHR30419">
    <property type="entry name" value="HTH-TYPE TRANSCRIPTIONAL REGULATOR YBHD"/>
    <property type="match status" value="1"/>
</dbReference>
<dbReference type="PRINTS" id="PR00039">
    <property type="entry name" value="HTHLYSR"/>
</dbReference>
<keyword evidence="7" id="KW-1185">Reference proteome</keyword>
<dbReference type="SUPFAM" id="SSF53850">
    <property type="entry name" value="Periplasmic binding protein-like II"/>
    <property type="match status" value="1"/>
</dbReference>
<comment type="caution">
    <text evidence="6">The sequence shown here is derived from an EMBL/GenBank/DDBJ whole genome shotgun (WGS) entry which is preliminary data.</text>
</comment>
<dbReference type="InterPro" id="IPR005119">
    <property type="entry name" value="LysR_subst-bd"/>
</dbReference>
<dbReference type="EMBL" id="JBHUEO010000001">
    <property type="protein sequence ID" value="MFD1705144.1"/>
    <property type="molecule type" value="Genomic_DNA"/>
</dbReference>
<keyword evidence="2" id="KW-0805">Transcription regulation</keyword>
<dbReference type="InterPro" id="IPR036388">
    <property type="entry name" value="WH-like_DNA-bd_sf"/>
</dbReference>
<dbReference type="Gene3D" id="1.10.10.10">
    <property type="entry name" value="Winged helix-like DNA-binding domain superfamily/Winged helix DNA-binding domain"/>
    <property type="match status" value="1"/>
</dbReference>
<dbReference type="Gene3D" id="3.40.190.290">
    <property type="match status" value="1"/>
</dbReference>
<gene>
    <name evidence="6" type="ORF">ACFSCZ_00070</name>
</gene>
<dbReference type="RefSeq" id="WP_380771340.1">
    <property type="nucleotide sequence ID" value="NZ_JBHUEO010000001.1"/>
</dbReference>
<dbReference type="Pfam" id="PF03466">
    <property type="entry name" value="LysR_substrate"/>
    <property type="match status" value="1"/>
</dbReference>
<accession>A0ABW4KCY1</accession>
<dbReference type="PANTHER" id="PTHR30419:SF8">
    <property type="entry name" value="NITROGEN ASSIMILATION TRANSCRIPTIONAL ACTIVATOR-RELATED"/>
    <property type="match status" value="1"/>
</dbReference>
<dbReference type="InterPro" id="IPR000847">
    <property type="entry name" value="LysR_HTH_N"/>
</dbReference>
<organism evidence="6 7">
    <name type="scientific">Siminovitchia sediminis</name>
    <dbReference type="NCBI Taxonomy" id="1274353"/>
    <lineage>
        <taxon>Bacteria</taxon>
        <taxon>Bacillati</taxon>
        <taxon>Bacillota</taxon>
        <taxon>Bacilli</taxon>
        <taxon>Bacillales</taxon>
        <taxon>Bacillaceae</taxon>
        <taxon>Siminovitchia</taxon>
    </lineage>
</organism>
<evidence type="ECO:0000313" key="6">
    <source>
        <dbReference type="EMBL" id="MFD1705144.1"/>
    </source>
</evidence>
<evidence type="ECO:0000256" key="2">
    <source>
        <dbReference type="ARBA" id="ARBA00023015"/>
    </source>
</evidence>
<sequence>MELRDILAFMKVADHQSFTEAAESFYLSQPSLSKAVKRLEQELHVELLDRSSRRLRLTDAGKIVYEQGEKALAELNNIPALLSELKGIAAGQIKFGVPPLIGTLFFPEIALKFSHRYPNVKLELVEVGAKVVEQLVEAEEIDVGLVVLPVNEEKFDVCPFITDEFYLYVHAEDRLARKKAASLTDVEQEKLIVFPKHFTLHSYIINSCKSAGFTPHISYETSQWDLTIELIAAKMGVALLPKSAMKKQRNPLIEAIPIQRPPLLWRLGTITKKGSYQSFALKKLVEMMQMGDEE</sequence>
<evidence type="ECO:0000259" key="5">
    <source>
        <dbReference type="PROSITE" id="PS50931"/>
    </source>
</evidence>
<dbReference type="InterPro" id="IPR050950">
    <property type="entry name" value="HTH-type_LysR_regulators"/>
</dbReference>
<protein>
    <submittedName>
        <fullName evidence="6">LysR family transcriptional regulator</fullName>
    </submittedName>
</protein>
<feature type="domain" description="HTH lysR-type" evidence="5">
    <location>
        <begin position="1"/>
        <end position="58"/>
    </location>
</feature>
<proteinExistence type="inferred from homology"/>
<dbReference type="Pfam" id="PF00126">
    <property type="entry name" value="HTH_1"/>
    <property type="match status" value="1"/>
</dbReference>
<dbReference type="SUPFAM" id="SSF46785">
    <property type="entry name" value="Winged helix' DNA-binding domain"/>
    <property type="match status" value="1"/>
</dbReference>
<dbReference type="PROSITE" id="PS50931">
    <property type="entry name" value="HTH_LYSR"/>
    <property type="match status" value="1"/>
</dbReference>
<keyword evidence="3" id="KW-0238">DNA-binding</keyword>